<evidence type="ECO:0000313" key="1">
    <source>
        <dbReference type="EMBL" id="UOR10291.1"/>
    </source>
</evidence>
<gene>
    <name evidence="1" type="ORF">MUO15_11230</name>
</gene>
<dbReference type="EMBL" id="CP095075">
    <property type="protein sequence ID" value="UOR10291.1"/>
    <property type="molecule type" value="Genomic_DNA"/>
</dbReference>
<reference evidence="1" key="1">
    <citation type="submission" date="2022-04" db="EMBL/GenBank/DDBJ databases">
        <title>Halobacillus sp. isolated from saltern.</title>
        <authorList>
            <person name="Won M."/>
            <person name="Lee C.-M."/>
            <person name="Woen H.-Y."/>
            <person name="Kwon S.-W."/>
        </authorList>
    </citation>
    <scope>NUCLEOTIDE SEQUENCE</scope>
    <source>
        <strain evidence="1">SSHM10-5</strain>
    </source>
</reference>
<dbReference type="RefSeq" id="WP_245029350.1">
    <property type="nucleotide sequence ID" value="NZ_CP095075.1"/>
</dbReference>
<sequence>MFEETQAKLNRMFDGNIIIKVNGDLIMNDNSRTFKDIKDSNISGVNLGDDSEVNSKEINQKIEKNEGISQEVLMELKDEILKSTSSERETEENLHHYENFKKALQDHDKEKAKKYWTWIKESIGNVASIMTIGTTLGFV</sequence>
<organism evidence="1 2">
    <name type="scientific">Halobacillus amylolyticus</name>
    <dbReference type="NCBI Taxonomy" id="2932259"/>
    <lineage>
        <taxon>Bacteria</taxon>
        <taxon>Bacillati</taxon>
        <taxon>Bacillota</taxon>
        <taxon>Bacilli</taxon>
        <taxon>Bacillales</taxon>
        <taxon>Bacillaceae</taxon>
        <taxon>Halobacillus</taxon>
    </lineage>
</organism>
<name>A0ABY4H6Z2_9BACI</name>
<proteinExistence type="predicted"/>
<keyword evidence="2" id="KW-1185">Reference proteome</keyword>
<evidence type="ECO:0000313" key="2">
    <source>
        <dbReference type="Proteomes" id="UP000830326"/>
    </source>
</evidence>
<dbReference type="Proteomes" id="UP000830326">
    <property type="component" value="Chromosome"/>
</dbReference>
<accession>A0ABY4H6Z2</accession>
<protein>
    <submittedName>
        <fullName evidence="1">Uncharacterized protein</fullName>
    </submittedName>
</protein>